<dbReference type="GO" id="GO:0035556">
    <property type="term" value="P:intracellular signal transduction"/>
    <property type="evidence" value="ECO:0007669"/>
    <property type="project" value="TreeGrafter"/>
</dbReference>
<dbReference type="PROSITE" id="PS00107">
    <property type="entry name" value="PROTEIN_KINASE_ATP"/>
    <property type="match status" value="1"/>
</dbReference>
<comment type="catalytic activity">
    <reaction evidence="8">
        <text>L-threonyl-[protein] + ATP = O-phospho-L-threonyl-[protein] + ADP + H(+)</text>
        <dbReference type="Rhea" id="RHEA:46608"/>
        <dbReference type="Rhea" id="RHEA-COMP:11060"/>
        <dbReference type="Rhea" id="RHEA-COMP:11605"/>
        <dbReference type="ChEBI" id="CHEBI:15378"/>
        <dbReference type="ChEBI" id="CHEBI:30013"/>
        <dbReference type="ChEBI" id="CHEBI:30616"/>
        <dbReference type="ChEBI" id="CHEBI:61977"/>
        <dbReference type="ChEBI" id="CHEBI:456216"/>
        <dbReference type="EC" id="2.7.11.1"/>
    </reaction>
</comment>
<dbReference type="PROSITE" id="PS50011">
    <property type="entry name" value="PROTEIN_KINASE_DOM"/>
    <property type="match status" value="1"/>
</dbReference>
<keyword evidence="4" id="KW-0808">Transferase</keyword>
<dbReference type="AlphaFoldDB" id="A0A9P5JZW5"/>
<dbReference type="OrthoDB" id="347657at2759"/>
<comment type="caution">
    <text evidence="13">The sequence shown here is derived from an EMBL/GenBank/DDBJ whole genome shotgun (WGS) entry which is preliminary data.</text>
</comment>
<keyword evidence="14" id="KW-1185">Reference proteome</keyword>
<dbReference type="EMBL" id="WHVB01000019">
    <property type="protein sequence ID" value="KAF8473046.1"/>
    <property type="molecule type" value="Genomic_DNA"/>
</dbReference>
<accession>A0A9P5JZW5</accession>
<feature type="compositionally biased region" description="Low complexity" evidence="11">
    <location>
        <begin position="51"/>
        <end position="62"/>
    </location>
</feature>
<feature type="region of interest" description="Disordered" evidence="11">
    <location>
        <begin position="420"/>
        <end position="465"/>
    </location>
</feature>
<feature type="region of interest" description="Disordered" evidence="11">
    <location>
        <begin position="1"/>
        <end position="74"/>
    </location>
</feature>
<feature type="region of interest" description="Disordered" evidence="11">
    <location>
        <begin position="651"/>
        <end position="671"/>
    </location>
</feature>
<keyword evidence="7 10" id="KW-0067">ATP-binding</keyword>
<evidence type="ECO:0000256" key="4">
    <source>
        <dbReference type="ARBA" id="ARBA00022679"/>
    </source>
</evidence>
<name>A0A9P5JZW5_9AGAM</name>
<dbReference type="InterPro" id="IPR000719">
    <property type="entry name" value="Prot_kinase_dom"/>
</dbReference>
<reference evidence="13" key="1">
    <citation type="submission" date="2019-10" db="EMBL/GenBank/DDBJ databases">
        <authorList>
            <consortium name="DOE Joint Genome Institute"/>
            <person name="Kuo A."/>
            <person name="Miyauchi S."/>
            <person name="Kiss E."/>
            <person name="Drula E."/>
            <person name="Kohler A."/>
            <person name="Sanchez-Garcia M."/>
            <person name="Andreopoulos B."/>
            <person name="Barry K.W."/>
            <person name="Bonito G."/>
            <person name="Buee M."/>
            <person name="Carver A."/>
            <person name="Chen C."/>
            <person name="Cichocki N."/>
            <person name="Clum A."/>
            <person name="Culley D."/>
            <person name="Crous P.W."/>
            <person name="Fauchery L."/>
            <person name="Girlanda M."/>
            <person name="Hayes R."/>
            <person name="Keri Z."/>
            <person name="LaButti K."/>
            <person name="Lipzen A."/>
            <person name="Lombard V."/>
            <person name="Magnuson J."/>
            <person name="Maillard F."/>
            <person name="Morin E."/>
            <person name="Murat C."/>
            <person name="Nolan M."/>
            <person name="Ohm R."/>
            <person name="Pangilinan J."/>
            <person name="Pereira M."/>
            <person name="Perotto S."/>
            <person name="Peter M."/>
            <person name="Riley R."/>
            <person name="Sitrit Y."/>
            <person name="Stielow B."/>
            <person name="Szollosi G."/>
            <person name="Zifcakova L."/>
            <person name="Stursova M."/>
            <person name="Spatafora J.W."/>
            <person name="Tedersoo L."/>
            <person name="Vaario L.-M."/>
            <person name="Yamada A."/>
            <person name="Yan M."/>
            <person name="Wang P."/>
            <person name="Xu J."/>
            <person name="Bruns T."/>
            <person name="Baldrian P."/>
            <person name="Vilgalys R."/>
            <person name="Henrissat B."/>
            <person name="Grigoriev I.V."/>
            <person name="Hibbett D."/>
            <person name="Nagy L.G."/>
            <person name="Martin F.M."/>
        </authorList>
    </citation>
    <scope>NUCLEOTIDE SEQUENCE</scope>
    <source>
        <strain evidence="13">Prilba</strain>
    </source>
</reference>
<dbReference type="SMART" id="SM00220">
    <property type="entry name" value="S_TKc"/>
    <property type="match status" value="1"/>
</dbReference>
<dbReference type="Pfam" id="PF00069">
    <property type="entry name" value="Pkinase"/>
    <property type="match status" value="1"/>
</dbReference>
<evidence type="ECO:0000313" key="14">
    <source>
        <dbReference type="Proteomes" id="UP000759537"/>
    </source>
</evidence>
<keyword evidence="3" id="KW-0723">Serine/threonine-protein kinase</keyword>
<evidence type="ECO:0000256" key="5">
    <source>
        <dbReference type="ARBA" id="ARBA00022741"/>
    </source>
</evidence>
<feature type="binding site" evidence="10">
    <location>
        <position position="146"/>
    </location>
    <ligand>
        <name>ATP</name>
        <dbReference type="ChEBI" id="CHEBI:30616"/>
    </ligand>
</feature>
<dbReference type="PROSITE" id="PS00108">
    <property type="entry name" value="PROTEIN_KINASE_ST"/>
    <property type="match status" value="1"/>
</dbReference>
<evidence type="ECO:0000256" key="9">
    <source>
        <dbReference type="ARBA" id="ARBA00048679"/>
    </source>
</evidence>
<reference evidence="13" key="2">
    <citation type="journal article" date="2020" name="Nat. Commun.">
        <title>Large-scale genome sequencing of mycorrhizal fungi provides insights into the early evolution of symbiotic traits.</title>
        <authorList>
            <person name="Miyauchi S."/>
            <person name="Kiss E."/>
            <person name="Kuo A."/>
            <person name="Drula E."/>
            <person name="Kohler A."/>
            <person name="Sanchez-Garcia M."/>
            <person name="Morin E."/>
            <person name="Andreopoulos B."/>
            <person name="Barry K.W."/>
            <person name="Bonito G."/>
            <person name="Buee M."/>
            <person name="Carver A."/>
            <person name="Chen C."/>
            <person name="Cichocki N."/>
            <person name="Clum A."/>
            <person name="Culley D."/>
            <person name="Crous P.W."/>
            <person name="Fauchery L."/>
            <person name="Girlanda M."/>
            <person name="Hayes R.D."/>
            <person name="Keri Z."/>
            <person name="LaButti K."/>
            <person name="Lipzen A."/>
            <person name="Lombard V."/>
            <person name="Magnuson J."/>
            <person name="Maillard F."/>
            <person name="Murat C."/>
            <person name="Nolan M."/>
            <person name="Ohm R.A."/>
            <person name="Pangilinan J."/>
            <person name="Pereira M.F."/>
            <person name="Perotto S."/>
            <person name="Peter M."/>
            <person name="Pfister S."/>
            <person name="Riley R."/>
            <person name="Sitrit Y."/>
            <person name="Stielow J.B."/>
            <person name="Szollosi G."/>
            <person name="Zifcakova L."/>
            <person name="Stursova M."/>
            <person name="Spatafora J.W."/>
            <person name="Tedersoo L."/>
            <person name="Vaario L.M."/>
            <person name="Yamada A."/>
            <person name="Yan M."/>
            <person name="Wang P."/>
            <person name="Xu J."/>
            <person name="Bruns T."/>
            <person name="Baldrian P."/>
            <person name="Vilgalys R."/>
            <person name="Dunand C."/>
            <person name="Henrissat B."/>
            <person name="Grigoriev I.V."/>
            <person name="Hibbett D."/>
            <person name="Nagy L.G."/>
            <person name="Martin F.M."/>
        </authorList>
    </citation>
    <scope>NUCLEOTIDE SEQUENCE</scope>
    <source>
        <strain evidence="13">Prilba</strain>
    </source>
</reference>
<protein>
    <recommendedName>
        <fullName evidence="2">non-specific serine/threonine protein kinase</fullName>
        <ecNumber evidence="2">2.7.11.1</ecNumber>
    </recommendedName>
</protein>
<organism evidence="13 14">
    <name type="scientific">Russula ochroleuca</name>
    <dbReference type="NCBI Taxonomy" id="152965"/>
    <lineage>
        <taxon>Eukaryota</taxon>
        <taxon>Fungi</taxon>
        <taxon>Dikarya</taxon>
        <taxon>Basidiomycota</taxon>
        <taxon>Agaricomycotina</taxon>
        <taxon>Agaricomycetes</taxon>
        <taxon>Russulales</taxon>
        <taxon>Russulaceae</taxon>
        <taxon>Russula</taxon>
    </lineage>
</organism>
<evidence type="ECO:0000256" key="11">
    <source>
        <dbReference type="SAM" id="MobiDB-lite"/>
    </source>
</evidence>
<dbReference type="PANTHER" id="PTHR24356">
    <property type="entry name" value="SERINE/THREONINE-PROTEIN KINASE"/>
    <property type="match status" value="1"/>
</dbReference>
<comment type="catalytic activity">
    <reaction evidence="9">
        <text>L-seryl-[protein] + ATP = O-phospho-L-seryl-[protein] + ADP + H(+)</text>
        <dbReference type="Rhea" id="RHEA:17989"/>
        <dbReference type="Rhea" id="RHEA-COMP:9863"/>
        <dbReference type="Rhea" id="RHEA-COMP:11604"/>
        <dbReference type="ChEBI" id="CHEBI:15378"/>
        <dbReference type="ChEBI" id="CHEBI:29999"/>
        <dbReference type="ChEBI" id="CHEBI:30616"/>
        <dbReference type="ChEBI" id="CHEBI:83421"/>
        <dbReference type="ChEBI" id="CHEBI:456216"/>
        <dbReference type="EC" id="2.7.11.1"/>
    </reaction>
</comment>
<evidence type="ECO:0000313" key="13">
    <source>
        <dbReference type="EMBL" id="KAF8473046.1"/>
    </source>
</evidence>
<dbReference type="Proteomes" id="UP000759537">
    <property type="component" value="Unassembled WGS sequence"/>
</dbReference>
<feature type="region of interest" description="Disordered" evidence="11">
    <location>
        <begin position="566"/>
        <end position="637"/>
    </location>
</feature>
<dbReference type="Gene3D" id="1.10.510.10">
    <property type="entry name" value="Transferase(Phosphotransferase) domain 1"/>
    <property type="match status" value="1"/>
</dbReference>
<dbReference type="GO" id="GO:0004674">
    <property type="term" value="F:protein serine/threonine kinase activity"/>
    <property type="evidence" value="ECO:0007669"/>
    <property type="project" value="UniProtKB-KW"/>
</dbReference>
<evidence type="ECO:0000256" key="2">
    <source>
        <dbReference type="ARBA" id="ARBA00012513"/>
    </source>
</evidence>
<dbReference type="InterPro" id="IPR011009">
    <property type="entry name" value="Kinase-like_dom_sf"/>
</dbReference>
<evidence type="ECO:0000256" key="3">
    <source>
        <dbReference type="ARBA" id="ARBA00022527"/>
    </source>
</evidence>
<feature type="region of interest" description="Disordered" evidence="11">
    <location>
        <begin position="88"/>
        <end position="111"/>
    </location>
</feature>
<gene>
    <name evidence="13" type="ORF">DFH94DRAFT_765567</name>
</gene>
<evidence type="ECO:0000259" key="12">
    <source>
        <dbReference type="PROSITE" id="PS50011"/>
    </source>
</evidence>
<evidence type="ECO:0000256" key="6">
    <source>
        <dbReference type="ARBA" id="ARBA00022777"/>
    </source>
</evidence>
<dbReference type="Gene3D" id="3.30.200.20">
    <property type="entry name" value="Phosphorylase Kinase, domain 1"/>
    <property type="match status" value="1"/>
</dbReference>
<sequence length="813" mass="87694">MIKLESPASSPELPTHKPSLADLSRNASVISSSSSSSSTTSLVLPIRPRPIRTFSSPRSRSPGGPPTPKASRPPAYITRELGIADQSLDLLSGRSRANSKSKSRSSSANGRLSADDFEFGDVLGEGSYSTVMHGTHSSTRQEYAIKVLDKGHLKRNNKLHTALAEKNTLVRLGSGHPGIVRLHWAFQDEWSLYFVLDLARNGELQSRISRMGSLSTACARYYAAQLVDALDYMHMRGVIHRDLKPENLLLDDDFRIKVTDFGTGKLIDVPPERATKTFVGTAQYVSPELLEANETSKSSDLWALGCVLYQMIAGRFAFQGLSEYLTWQKIKQLDYTFPDGFDPEAADLVRRLLVRDPLERLGAGPPEDQHSMEALRSHPFFASIRWGTLWDDPAPPLETGLVRREAAPADEWDDVGAAWDELVSGPDGSEDEDEDDGDVEGSHLNGNSHVHARSRAPGDDGIEWAPDAQAFVSPPAIPPEEIGPHGEMPDYARESLSLTGAVNGVDAIDAVVTPGSDVGDARGERAVGAGTDNAINGSYEIHFMPPRIDGVLMDAITSAGDGAGPGIGPVYLGPSPDPPGKDNVAERGSPVSTNTEAGYGDGELAVGDLTRRKSAPLRVPREMRDSYATSSSDGSPVEKLGAALEAIGIHRGRLRTRSPTPARGSPSSAEAPDWASILNVGEAMQFHATVEETALKRRTSRLLLPLPVSQRKPKVRELALTSHRLLCLKPLKNGRGVGIKAEFVLKEFQGQLAAGSPGREKRSKGDRMVTGVERKGAKEFVLLTTAQSGFFVAESEAAADAWVKRIAKALQQL</sequence>
<dbReference type="InterPro" id="IPR039046">
    <property type="entry name" value="PDPK1"/>
</dbReference>
<dbReference type="SUPFAM" id="SSF56112">
    <property type="entry name" value="Protein kinase-like (PK-like)"/>
    <property type="match status" value="1"/>
</dbReference>
<dbReference type="InterPro" id="IPR050236">
    <property type="entry name" value="Ser_Thr_kinase_AGC"/>
</dbReference>
<dbReference type="FunFam" id="1.10.510.10:FF:000833">
    <property type="entry name" value="AGC family protein kinase"/>
    <property type="match status" value="1"/>
</dbReference>
<proteinExistence type="inferred from homology"/>
<evidence type="ECO:0000256" key="1">
    <source>
        <dbReference type="ARBA" id="ARBA00010006"/>
    </source>
</evidence>
<dbReference type="CDD" id="cd05581">
    <property type="entry name" value="STKc_PDK1"/>
    <property type="match status" value="1"/>
</dbReference>
<comment type="similarity">
    <text evidence="1">Belongs to the protein kinase superfamily. AGC Ser/Thr protein kinase family. PDPK1 subfamily.</text>
</comment>
<feature type="domain" description="Protein kinase" evidence="12">
    <location>
        <begin position="117"/>
        <end position="381"/>
    </location>
</feature>
<dbReference type="InterPro" id="IPR017441">
    <property type="entry name" value="Protein_kinase_ATP_BS"/>
</dbReference>
<evidence type="ECO:0000256" key="8">
    <source>
        <dbReference type="ARBA" id="ARBA00047899"/>
    </source>
</evidence>
<dbReference type="PANTHER" id="PTHR24356:SF163">
    <property type="entry name" value="3-PHOSPHOINOSITIDE-DEPENDENT PROTEIN KINASE 1-RELATED"/>
    <property type="match status" value="1"/>
</dbReference>
<dbReference type="EC" id="2.7.11.1" evidence="2"/>
<dbReference type="GO" id="GO:0005524">
    <property type="term" value="F:ATP binding"/>
    <property type="evidence" value="ECO:0007669"/>
    <property type="project" value="UniProtKB-UniRule"/>
</dbReference>
<dbReference type="InterPro" id="IPR008271">
    <property type="entry name" value="Ser/Thr_kinase_AS"/>
</dbReference>
<keyword evidence="6 13" id="KW-0418">Kinase</keyword>
<feature type="compositionally biased region" description="Acidic residues" evidence="11">
    <location>
        <begin position="428"/>
        <end position="439"/>
    </location>
</feature>
<evidence type="ECO:0000256" key="10">
    <source>
        <dbReference type="PROSITE-ProRule" id="PRU10141"/>
    </source>
</evidence>
<evidence type="ECO:0000256" key="7">
    <source>
        <dbReference type="ARBA" id="ARBA00022840"/>
    </source>
</evidence>
<feature type="compositionally biased region" description="Low complexity" evidence="11">
    <location>
        <begin position="31"/>
        <end position="41"/>
    </location>
</feature>
<keyword evidence="5 10" id="KW-0547">Nucleotide-binding</keyword>